<dbReference type="RefSeq" id="XP_031559007.1">
    <property type="nucleotide sequence ID" value="XM_031703147.1"/>
</dbReference>
<dbReference type="PANTHER" id="PTHR12001">
    <property type="entry name" value="GERANYLGERANYL PYROPHOSPHATE SYNTHASE"/>
    <property type="match status" value="1"/>
</dbReference>
<evidence type="ECO:0000256" key="4">
    <source>
        <dbReference type="ARBA" id="ARBA00022842"/>
    </source>
</evidence>
<keyword evidence="7" id="KW-1185">Reference proteome</keyword>
<dbReference type="GeneID" id="116295355"/>
<dbReference type="OrthoDB" id="6921389at2759"/>
<dbReference type="Pfam" id="PF00348">
    <property type="entry name" value="polyprenyl_synt"/>
    <property type="match status" value="1"/>
</dbReference>
<comment type="similarity">
    <text evidence="2 6">Belongs to the FPP/GGPP synthase family.</text>
</comment>
<evidence type="ECO:0000256" key="1">
    <source>
        <dbReference type="ARBA" id="ARBA00001946"/>
    </source>
</evidence>
<dbReference type="SUPFAM" id="SSF48576">
    <property type="entry name" value="Terpenoid synthases"/>
    <property type="match status" value="1"/>
</dbReference>
<dbReference type="PROSITE" id="PS00723">
    <property type="entry name" value="POLYPRENYL_SYNTHASE_1"/>
    <property type="match status" value="1"/>
</dbReference>
<sequence>MDSTSEKILMEPYNYILQVPGKRIREKLIQAFNLWLKIPEDKLNIISDVVKMLHNSSLMIDDIEDNSKLRRGIPVTHNIFGVAHTINSANYMYFKALEKVLSLDHPGCIHIFTEELLALHQGQAMDIYWRDWFTCPTEDEYKDMVCKKTGGLFRVAVRLMQLFSENKSDFLPLLDTLGLYFQIRDDYANLLSEEYRQNKSYCEDLTEGKFSFPIIHGIQHDSNSTKIINILKQRTEDVDIKKYCIDCLEQSGSFAYTRDVLKELEQKALQLIQEMGGNPQLTNVVHHLSKIYSE</sequence>
<dbReference type="KEGG" id="aten:116295355"/>
<evidence type="ECO:0000313" key="7">
    <source>
        <dbReference type="Proteomes" id="UP000515163"/>
    </source>
</evidence>
<dbReference type="SFLD" id="SFLDG01017">
    <property type="entry name" value="Polyprenyl_Transferase_Like"/>
    <property type="match status" value="1"/>
</dbReference>
<dbReference type="GO" id="GO:0008299">
    <property type="term" value="P:isoprenoid biosynthetic process"/>
    <property type="evidence" value="ECO:0007669"/>
    <property type="project" value="UniProtKB-KW"/>
</dbReference>
<dbReference type="InterPro" id="IPR008949">
    <property type="entry name" value="Isoprenoid_synthase_dom_sf"/>
</dbReference>
<dbReference type="GO" id="GO:0046872">
    <property type="term" value="F:metal ion binding"/>
    <property type="evidence" value="ECO:0007669"/>
    <property type="project" value="UniProtKB-KW"/>
</dbReference>
<dbReference type="GO" id="GO:0120531">
    <property type="term" value="F:prenyl diphosphate synthase activity"/>
    <property type="evidence" value="ECO:0007669"/>
    <property type="project" value="UniProtKB-ARBA"/>
</dbReference>
<comment type="cofactor">
    <cofactor evidence="1">
        <name>Mg(2+)</name>
        <dbReference type="ChEBI" id="CHEBI:18420"/>
    </cofactor>
</comment>
<accession>A0A6P8HUC6</accession>
<dbReference type="Gene3D" id="1.10.600.10">
    <property type="entry name" value="Farnesyl Diphosphate Synthase"/>
    <property type="match status" value="1"/>
</dbReference>
<evidence type="ECO:0000256" key="2">
    <source>
        <dbReference type="ARBA" id="ARBA00006706"/>
    </source>
</evidence>
<dbReference type="Proteomes" id="UP000515163">
    <property type="component" value="Unplaced"/>
</dbReference>
<keyword evidence="3" id="KW-0479">Metal-binding</keyword>
<evidence type="ECO:0000313" key="9">
    <source>
        <dbReference type="RefSeq" id="XP_031559007.1"/>
    </source>
</evidence>
<keyword evidence="5" id="KW-0414">Isoprene biosynthesis</keyword>
<keyword evidence="6" id="KW-0808">Transferase</keyword>
<proteinExistence type="inferred from homology"/>
<evidence type="ECO:0000256" key="6">
    <source>
        <dbReference type="RuleBase" id="RU004466"/>
    </source>
</evidence>
<organism evidence="7 8">
    <name type="scientific">Actinia tenebrosa</name>
    <name type="common">Australian red waratah sea anemone</name>
    <dbReference type="NCBI Taxonomy" id="6105"/>
    <lineage>
        <taxon>Eukaryota</taxon>
        <taxon>Metazoa</taxon>
        <taxon>Cnidaria</taxon>
        <taxon>Anthozoa</taxon>
        <taxon>Hexacorallia</taxon>
        <taxon>Actiniaria</taxon>
        <taxon>Actiniidae</taxon>
        <taxon>Actinia</taxon>
    </lineage>
</organism>
<dbReference type="InterPro" id="IPR000092">
    <property type="entry name" value="Polyprenyl_synt"/>
</dbReference>
<evidence type="ECO:0000256" key="5">
    <source>
        <dbReference type="ARBA" id="ARBA00023229"/>
    </source>
</evidence>
<evidence type="ECO:0000256" key="3">
    <source>
        <dbReference type="ARBA" id="ARBA00022723"/>
    </source>
</evidence>
<dbReference type="PANTHER" id="PTHR12001:SF44">
    <property type="entry name" value="GERANYLGERANYL PYROPHOSPHATE SYNTHASE"/>
    <property type="match status" value="1"/>
</dbReference>
<dbReference type="CDD" id="cd00685">
    <property type="entry name" value="Trans_IPPS_HT"/>
    <property type="match status" value="1"/>
</dbReference>
<gene>
    <name evidence="8 9" type="primary">LOC116295355</name>
</gene>
<dbReference type="PROSITE" id="PS00444">
    <property type="entry name" value="POLYPRENYL_SYNTHASE_2"/>
    <property type="match status" value="1"/>
</dbReference>
<dbReference type="SFLD" id="SFLDS00005">
    <property type="entry name" value="Isoprenoid_Synthase_Type_I"/>
    <property type="match status" value="1"/>
</dbReference>
<reference evidence="8 9" key="1">
    <citation type="submission" date="2025-04" db="UniProtKB">
        <authorList>
            <consortium name="RefSeq"/>
        </authorList>
    </citation>
    <scope>IDENTIFICATION</scope>
    <source>
        <tissue evidence="8 9">Tentacle</tissue>
    </source>
</reference>
<dbReference type="RefSeq" id="XP_031559006.1">
    <property type="nucleotide sequence ID" value="XM_031703146.1"/>
</dbReference>
<dbReference type="FunFam" id="1.10.600.10:FF:000009">
    <property type="entry name" value="Geranylgeranyl pyrophosphate synthase"/>
    <property type="match status" value="1"/>
</dbReference>
<dbReference type="AlphaFoldDB" id="A0A6P8HUC6"/>
<name>A0A6P8HUC6_ACTTE</name>
<protein>
    <submittedName>
        <fullName evidence="8 9">Geranylgeranyl pyrophosphate synthase-like</fullName>
    </submittedName>
</protein>
<dbReference type="InterPro" id="IPR033749">
    <property type="entry name" value="Polyprenyl_synt_CS"/>
</dbReference>
<evidence type="ECO:0000313" key="8">
    <source>
        <dbReference type="RefSeq" id="XP_031559006.1"/>
    </source>
</evidence>
<keyword evidence="4" id="KW-0460">Magnesium</keyword>